<dbReference type="PROSITE" id="PS51379">
    <property type="entry name" value="4FE4S_FER_2"/>
    <property type="match status" value="1"/>
</dbReference>
<keyword evidence="3" id="KW-0411">Iron-sulfur</keyword>
<evidence type="ECO:0000313" key="6">
    <source>
        <dbReference type="Proteomes" id="UP000183843"/>
    </source>
</evidence>
<dbReference type="GO" id="GO:0051536">
    <property type="term" value="F:iron-sulfur cluster binding"/>
    <property type="evidence" value="ECO:0007669"/>
    <property type="project" value="UniProtKB-KW"/>
</dbReference>
<keyword evidence="2" id="KW-0408">Iron</keyword>
<dbReference type="Proteomes" id="UP000183843">
    <property type="component" value="Unassembled WGS sequence"/>
</dbReference>
<dbReference type="PANTHER" id="PTHR43312">
    <property type="entry name" value="D-THREO-ALDOSE 1-DEHYDROGENASE"/>
    <property type="match status" value="1"/>
</dbReference>
<dbReference type="RefSeq" id="WP_143555457.1">
    <property type="nucleotide sequence ID" value="NZ_FOJX01000001.1"/>
</dbReference>
<dbReference type="Gene3D" id="3.20.20.100">
    <property type="entry name" value="NADP-dependent oxidoreductase domain"/>
    <property type="match status" value="1"/>
</dbReference>
<evidence type="ECO:0000256" key="1">
    <source>
        <dbReference type="ARBA" id="ARBA00022723"/>
    </source>
</evidence>
<name>A0A1I0V2K5_SELRU</name>
<dbReference type="Pfam" id="PF13183">
    <property type="entry name" value="Fer4_8"/>
    <property type="match status" value="1"/>
</dbReference>
<evidence type="ECO:0000256" key="3">
    <source>
        <dbReference type="ARBA" id="ARBA00023014"/>
    </source>
</evidence>
<dbReference type="PROSITE" id="PS00198">
    <property type="entry name" value="4FE4S_FER_1"/>
    <property type="match status" value="1"/>
</dbReference>
<reference evidence="5 6" key="1">
    <citation type="submission" date="2016-10" db="EMBL/GenBank/DDBJ databases">
        <authorList>
            <person name="de Groot N.N."/>
        </authorList>
    </citation>
    <scope>NUCLEOTIDE SEQUENCE [LARGE SCALE GENOMIC DNA]</scope>
    <source>
        <strain evidence="5 6">L14</strain>
    </source>
</reference>
<protein>
    <recommendedName>
        <fullName evidence="4">4Fe-4S ferredoxin-type domain-containing protein</fullName>
    </recommendedName>
</protein>
<keyword evidence="1" id="KW-0479">Metal-binding</keyword>
<dbReference type="PANTHER" id="PTHR43312:SF1">
    <property type="entry name" value="NADP-DEPENDENT OXIDOREDUCTASE DOMAIN-CONTAINING PROTEIN"/>
    <property type="match status" value="1"/>
</dbReference>
<accession>A0A1I0V2K5</accession>
<dbReference type="InterPro" id="IPR017900">
    <property type="entry name" value="4Fe4S_Fe_S_CS"/>
</dbReference>
<dbReference type="Pfam" id="PF00248">
    <property type="entry name" value="Aldo_ket_red"/>
    <property type="match status" value="1"/>
</dbReference>
<evidence type="ECO:0000313" key="5">
    <source>
        <dbReference type="EMBL" id="SFA70545.1"/>
    </source>
</evidence>
<dbReference type="InterPro" id="IPR053135">
    <property type="entry name" value="AKR2_Oxidoreductase"/>
</dbReference>
<dbReference type="GO" id="GO:0046872">
    <property type="term" value="F:metal ion binding"/>
    <property type="evidence" value="ECO:0007669"/>
    <property type="project" value="UniProtKB-KW"/>
</dbReference>
<gene>
    <name evidence="5" type="ORF">SAMN05216587_101194</name>
</gene>
<dbReference type="CDD" id="cd19100">
    <property type="entry name" value="AKR_unchar"/>
    <property type="match status" value="1"/>
</dbReference>
<organism evidence="5 6">
    <name type="scientific">Selenomonas ruminantium</name>
    <dbReference type="NCBI Taxonomy" id="971"/>
    <lineage>
        <taxon>Bacteria</taxon>
        <taxon>Bacillati</taxon>
        <taxon>Bacillota</taxon>
        <taxon>Negativicutes</taxon>
        <taxon>Selenomonadales</taxon>
        <taxon>Selenomonadaceae</taxon>
        <taxon>Selenomonas</taxon>
    </lineage>
</organism>
<dbReference type="SUPFAM" id="SSF51430">
    <property type="entry name" value="NAD(P)-linked oxidoreductase"/>
    <property type="match status" value="1"/>
</dbReference>
<dbReference type="SUPFAM" id="SSF54862">
    <property type="entry name" value="4Fe-4S ferredoxins"/>
    <property type="match status" value="1"/>
</dbReference>
<proteinExistence type="predicted"/>
<dbReference type="InterPro" id="IPR019546">
    <property type="entry name" value="TAT_signal_bac_arc"/>
</dbReference>
<feature type="domain" description="4Fe-4S ferredoxin-type" evidence="4">
    <location>
        <begin position="374"/>
        <end position="402"/>
    </location>
</feature>
<sequence length="412" mass="45345">MKRRTFLKGLGIGAVGVALGTYDYSRLLTKENQANPASEMPQATAAEMIYREIPHTGQKVSVISLGIGSLHEASEREMTQIVDYALGRGINLMDMIMPTSAPAEAIARGMKSRRKDIVAQFHIGSYANMAGVTDRTRDLARTRAAFEHELSVYGSGDNDIGMIHYVDEAEDFDAVLNNGLLDYAVRLKENGTIRYIGFSSHSVDISRRFLDTGLMDVFMFSLNPAYDFENTSEGLRVAQDRAQLYAEAEKRGVAITVMKCYGGGRLLSAESSPFGQAMTTSECVQYCLDWPAVVSCVAGVKSMEEMQASLAYLAATPGERDYGKILHRDVAVTEGVCIYCNHCLPCPVGINIGDVNKYHDLAKTGDVLAREHYFALSRLASDCNECGDCEPRCPFHVKVRDRMKEIAVFMGK</sequence>
<dbReference type="InterPro" id="IPR023210">
    <property type="entry name" value="NADP_OxRdtase_dom"/>
</dbReference>
<dbReference type="NCBIfam" id="TIGR01409">
    <property type="entry name" value="TAT_signal_seq"/>
    <property type="match status" value="1"/>
</dbReference>
<dbReference type="InterPro" id="IPR017896">
    <property type="entry name" value="4Fe4S_Fe-S-bd"/>
</dbReference>
<dbReference type="AlphaFoldDB" id="A0A1I0V2K5"/>
<dbReference type="EMBL" id="FOJX01000001">
    <property type="protein sequence ID" value="SFA70545.1"/>
    <property type="molecule type" value="Genomic_DNA"/>
</dbReference>
<dbReference type="InterPro" id="IPR036812">
    <property type="entry name" value="NAD(P)_OxRdtase_dom_sf"/>
</dbReference>
<evidence type="ECO:0000259" key="4">
    <source>
        <dbReference type="PROSITE" id="PS51379"/>
    </source>
</evidence>
<evidence type="ECO:0000256" key="2">
    <source>
        <dbReference type="ARBA" id="ARBA00023004"/>
    </source>
</evidence>